<organism evidence="3 4">
    <name type="scientific">Paraburkholderia megapolitana</name>
    <dbReference type="NCBI Taxonomy" id="420953"/>
    <lineage>
        <taxon>Bacteria</taxon>
        <taxon>Pseudomonadati</taxon>
        <taxon>Pseudomonadota</taxon>
        <taxon>Betaproteobacteria</taxon>
        <taxon>Burkholderiales</taxon>
        <taxon>Burkholderiaceae</taxon>
        <taxon>Paraburkholderia</taxon>
    </lineage>
</organism>
<evidence type="ECO:0008006" key="5">
    <source>
        <dbReference type="Google" id="ProtNLM"/>
    </source>
</evidence>
<dbReference type="AlphaFoldDB" id="A0A1I3GIT0"/>
<dbReference type="RefSeq" id="WP_245811410.1">
    <property type="nucleotide sequence ID" value="NZ_CP041745.1"/>
</dbReference>
<feature type="chain" id="PRO_5011509967" description="DUF3443 domain-containing protein" evidence="2">
    <location>
        <begin position="21"/>
        <end position="413"/>
    </location>
</feature>
<accession>A0A1I3GIT0</accession>
<dbReference type="InterPro" id="IPR021847">
    <property type="entry name" value="DUF3443"/>
</dbReference>
<gene>
    <name evidence="3" type="ORF">SAMN05192543_102533</name>
</gene>
<feature type="compositionally biased region" description="Low complexity" evidence="1">
    <location>
        <begin position="28"/>
        <end position="53"/>
    </location>
</feature>
<feature type="signal peptide" evidence="2">
    <location>
        <begin position="1"/>
        <end position="20"/>
    </location>
</feature>
<dbReference type="Proteomes" id="UP000199548">
    <property type="component" value="Unassembled WGS sequence"/>
</dbReference>
<name>A0A1I3GIT0_9BURK</name>
<keyword evidence="4" id="KW-1185">Reference proteome</keyword>
<protein>
    <recommendedName>
        <fullName evidence="5">DUF3443 domain-containing protein</fullName>
    </recommendedName>
</protein>
<evidence type="ECO:0000256" key="1">
    <source>
        <dbReference type="SAM" id="MobiDB-lite"/>
    </source>
</evidence>
<evidence type="ECO:0000256" key="2">
    <source>
        <dbReference type="SAM" id="SignalP"/>
    </source>
</evidence>
<dbReference type="Pfam" id="PF11925">
    <property type="entry name" value="DUF3443"/>
    <property type="match status" value="1"/>
</dbReference>
<dbReference type="EMBL" id="FOQU01000002">
    <property type="protein sequence ID" value="SFI23354.1"/>
    <property type="molecule type" value="Genomic_DNA"/>
</dbReference>
<keyword evidence="2" id="KW-0732">Signal</keyword>
<proteinExistence type="predicted"/>
<reference evidence="3 4" key="1">
    <citation type="submission" date="2016-10" db="EMBL/GenBank/DDBJ databases">
        <authorList>
            <person name="de Groot N.N."/>
        </authorList>
    </citation>
    <scope>NUCLEOTIDE SEQUENCE [LARGE SCALE GENOMIC DNA]</scope>
    <source>
        <strain evidence="3 4">LMG 23650</strain>
    </source>
</reference>
<evidence type="ECO:0000313" key="4">
    <source>
        <dbReference type="Proteomes" id="UP000199548"/>
    </source>
</evidence>
<sequence>MMRKIIWLAAVAGLCAGLTACGGGGGSNNSSSSGNSGTNTGTGTSTGTSSNAANTVQITVSPAGGNVRNYPMVSVTICAANSNASSNCSTVNNVLVDTGSYGLRIFASQIPSATLSGMPNVATTQTMAECTGFGSGDTWGTVRAADIKMSGEIATNLPIQVIQDSSLAASMPSGCTTGPSINTPSVLGANGILGIGAAQSDLGAGTYFSCSGTSCTRTNPTNTQVIANPVVLFPNDNNGVIVEFAQVPDSGAATATGTLVFGIDTQSNNALAGTGATILPTDGNGNMAVSFNGTSYPAGSSGAFLDSGSNGIFFNDPSLSTDSNTFFTPSSTLAMSAVLTAANSTSATVQFNVANADSLFNTGNYAFNNLAGAAPSGLDLGMPFFYGKNVYQGIAGTASTGGGTGPYVAYTSN</sequence>
<feature type="region of interest" description="Disordered" evidence="1">
    <location>
        <begin position="27"/>
        <end position="53"/>
    </location>
</feature>
<evidence type="ECO:0000313" key="3">
    <source>
        <dbReference type="EMBL" id="SFI23354.1"/>
    </source>
</evidence>
<dbReference type="PROSITE" id="PS51257">
    <property type="entry name" value="PROKAR_LIPOPROTEIN"/>
    <property type="match status" value="1"/>
</dbReference>